<name>A0A1I2HZY2_9MICO</name>
<accession>A0A1I2HZY2</accession>
<dbReference type="STRING" id="285351.SAMN04488035_2586"/>
<organism evidence="2 3">
    <name type="scientific">Flavimobilis marinus</name>
    <dbReference type="NCBI Taxonomy" id="285351"/>
    <lineage>
        <taxon>Bacteria</taxon>
        <taxon>Bacillati</taxon>
        <taxon>Actinomycetota</taxon>
        <taxon>Actinomycetes</taxon>
        <taxon>Micrococcales</taxon>
        <taxon>Jonesiaceae</taxon>
        <taxon>Flavimobilis</taxon>
    </lineage>
</organism>
<dbReference type="EMBL" id="FONZ01000005">
    <property type="protein sequence ID" value="SFF34146.1"/>
    <property type="molecule type" value="Genomic_DNA"/>
</dbReference>
<sequence length="68" mass="7184">MSTPAAELERELRRLAFVEHRRLLGSLSPAARAVLAMRLNPVGPGQVRTIGHGASSGEPGGTPQRLEG</sequence>
<evidence type="ECO:0000313" key="3">
    <source>
        <dbReference type="Proteomes" id="UP000198520"/>
    </source>
</evidence>
<evidence type="ECO:0000256" key="1">
    <source>
        <dbReference type="SAM" id="MobiDB-lite"/>
    </source>
</evidence>
<feature type="region of interest" description="Disordered" evidence="1">
    <location>
        <begin position="43"/>
        <end position="68"/>
    </location>
</feature>
<keyword evidence="3" id="KW-1185">Reference proteome</keyword>
<reference evidence="3" key="1">
    <citation type="submission" date="2016-10" db="EMBL/GenBank/DDBJ databases">
        <authorList>
            <person name="Varghese N."/>
            <person name="Submissions S."/>
        </authorList>
    </citation>
    <scope>NUCLEOTIDE SEQUENCE [LARGE SCALE GENOMIC DNA]</scope>
    <source>
        <strain evidence="3">DSM 19083</strain>
    </source>
</reference>
<dbReference type="RefSeq" id="WP_093379539.1">
    <property type="nucleotide sequence ID" value="NZ_BNAN01000001.1"/>
</dbReference>
<proteinExistence type="predicted"/>
<gene>
    <name evidence="2" type="ORF">SAMN04488035_2586</name>
</gene>
<protein>
    <submittedName>
        <fullName evidence="2">Uncharacterized protein</fullName>
    </submittedName>
</protein>
<dbReference type="AlphaFoldDB" id="A0A1I2HZY2"/>
<evidence type="ECO:0000313" key="2">
    <source>
        <dbReference type="EMBL" id="SFF34146.1"/>
    </source>
</evidence>
<dbReference type="Proteomes" id="UP000198520">
    <property type="component" value="Unassembled WGS sequence"/>
</dbReference>